<dbReference type="EMBL" id="JAFREM010000004">
    <property type="protein sequence ID" value="MBO1305297.1"/>
    <property type="molecule type" value="Genomic_DNA"/>
</dbReference>
<protein>
    <submittedName>
        <fullName evidence="2">DUF2922 domain-containing protein</fullName>
    </submittedName>
</protein>
<feature type="non-terminal residue" evidence="2">
    <location>
        <position position="216"/>
    </location>
</feature>
<gene>
    <name evidence="2" type="ORF">JZO70_03930</name>
</gene>
<evidence type="ECO:0000256" key="1">
    <source>
        <dbReference type="SAM" id="MobiDB-lite"/>
    </source>
</evidence>
<name>A0ABS3L6Q3_9ENTE</name>
<accession>A0ABS3L6Q3</accession>
<dbReference type="InterPro" id="IPR021321">
    <property type="entry name" value="DUF2922"/>
</dbReference>
<dbReference type="RefSeq" id="WP_207672223.1">
    <property type="nucleotide sequence ID" value="NZ_JAFREM010000004.1"/>
</dbReference>
<feature type="compositionally biased region" description="Polar residues" evidence="1">
    <location>
        <begin position="165"/>
        <end position="176"/>
    </location>
</feature>
<organism evidence="2 3">
    <name type="scientific">Candidatus Enterococcus moelleringii</name>
    <dbReference type="NCBI Taxonomy" id="2815325"/>
    <lineage>
        <taxon>Bacteria</taxon>
        <taxon>Bacillati</taxon>
        <taxon>Bacillota</taxon>
        <taxon>Bacilli</taxon>
        <taxon>Lactobacillales</taxon>
        <taxon>Enterococcaceae</taxon>
        <taxon>Enterococcus</taxon>
    </lineage>
</organism>
<proteinExistence type="predicted"/>
<evidence type="ECO:0000313" key="3">
    <source>
        <dbReference type="Proteomes" id="UP000664601"/>
    </source>
</evidence>
<keyword evidence="3" id="KW-1185">Reference proteome</keyword>
<evidence type="ECO:0000313" key="2">
    <source>
        <dbReference type="EMBL" id="MBO1305297.1"/>
    </source>
</evidence>
<feature type="region of interest" description="Disordered" evidence="1">
    <location>
        <begin position="130"/>
        <end position="216"/>
    </location>
</feature>
<sequence>MIKLVTGFLNSLGKKHTLSIKDPNTDLSPAEIKQSLELLTTLDIFEKDGVGLFEEVVSAKYVETIETSVFTGDEFFGEANAPVVLNQSMLAYAPAIPMLEVPEVTIEEKTVEEVDAADKKKKLEELKSQSTYRALPETPQVSLDKPKEGVKAGSETNEVLEERTPGTQPETDSHSYNLIMEMRRRRNRRKAKESEGKTEEKSRLSRPQDSASLIDH</sequence>
<reference evidence="2 3" key="1">
    <citation type="submission" date="2021-03" db="EMBL/GenBank/DDBJ databases">
        <title>Enterococcal diversity collection.</title>
        <authorList>
            <person name="Gilmore M.S."/>
            <person name="Schwartzman J."/>
            <person name="Van Tyne D."/>
            <person name="Martin M."/>
            <person name="Earl A.M."/>
            <person name="Manson A.L."/>
            <person name="Straub T."/>
            <person name="Salamzade R."/>
            <person name="Saavedra J."/>
            <person name="Lebreton F."/>
            <person name="Prichula J."/>
            <person name="Schaufler K."/>
            <person name="Gaca A."/>
            <person name="Sgardioli B."/>
            <person name="Wagenaar J."/>
            <person name="Strong T."/>
        </authorList>
    </citation>
    <scope>NUCLEOTIDE SEQUENCE [LARGE SCALE GENOMIC DNA]</scope>
    <source>
        <strain evidence="2 3">669A</strain>
    </source>
</reference>
<dbReference type="Proteomes" id="UP000664601">
    <property type="component" value="Unassembled WGS sequence"/>
</dbReference>
<comment type="caution">
    <text evidence="2">The sequence shown here is derived from an EMBL/GenBank/DDBJ whole genome shotgun (WGS) entry which is preliminary data.</text>
</comment>
<dbReference type="Pfam" id="PF11148">
    <property type="entry name" value="DUF2922"/>
    <property type="match status" value="1"/>
</dbReference>
<feature type="compositionally biased region" description="Polar residues" evidence="1">
    <location>
        <begin position="205"/>
        <end position="216"/>
    </location>
</feature>
<feature type="compositionally biased region" description="Basic and acidic residues" evidence="1">
    <location>
        <begin position="192"/>
        <end position="203"/>
    </location>
</feature>